<protein>
    <recommendedName>
        <fullName evidence="1">F-box domain-containing protein</fullName>
    </recommendedName>
</protein>
<dbReference type="CDD" id="cd09917">
    <property type="entry name" value="F-box_SF"/>
    <property type="match status" value="1"/>
</dbReference>
<evidence type="ECO:0000313" key="2">
    <source>
        <dbReference type="EMBL" id="GAB0138275.1"/>
    </source>
</evidence>
<dbReference type="InterPro" id="IPR001810">
    <property type="entry name" value="F-box_dom"/>
</dbReference>
<comment type="caution">
    <text evidence="2">The sequence shown here is derived from an EMBL/GenBank/DDBJ whole genome shotgun (WGS) entry which is preliminary data.</text>
</comment>
<sequence>MASFSTIPLELSYEVYDLLDQRDIVSLSMTCRAQRFQLIPRIFRSIRFHNSHASAFSALQAVNAYGQFVKWITFDCFATPGYMNSTPALKPNTRRVLEGHATPNVDTIFVLFNFDLENWAGWDDNGARGIEVFENPETKDEVATQEQNWHWRALMNETWQALAANTRVRRLYISGFVPKATSAFFTDEFRQFLSRLTWVAIDIWGAQYHWNTNMQPNTKSGYVEFLSALDDTLFRHMTGLTYLELRASPSAPLGLAGTRHIPLALKPEHLPELYTLRLQNCFVGPELVEFIQGHAEGLRQLDVESCASGGVYGLGDARNAISWAEFFDRVRRARPSLTTLLAGCDVIPYISAILSVGAVDPCYAWGIISEVLQGRINNHSFSYAYLDVRHGVFTRSETVSTPHHQGTEDQKAYDRLMEHVQSNATRISGW</sequence>
<dbReference type="Proteomes" id="UP001562357">
    <property type="component" value="Unassembled WGS sequence"/>
</dbReference>
<evidence type="ECO:0000259" key="1">
    <source>
        <dbReference type="PROSITE" id="PS50181"/>
    </source>
</evidence>
<accession>A0ABQ0CXV7</accession>
<name>A0ABQ0CXV7_9HYPO</name>
<keyword evidence="3" id="KW-1185">Reference proteome</keyword>
<reference evidence="3" key="1">
    <citation type="submission" date="2024-06" db="EMBL/GenBank/DDBJ databases">
        <title>Draft Genome Sequences of Epichloe bromicola Strains Isolated from Elymus ciliaris.</title>
        <authorList>
            <consortium name="Epichloe bromicola genome sequencing consortium"/>
            <person name="Miura A."/>
            <person name="Imano S."/>
            <person name="Ashida A."/>
            <person name="Sato I."/>
            <person name="Chiba S."/>
            <person name="Tanaka A."/>
            <person name="Camagna M."/>
            <person name="Takemoto D."/>
        </authorList>
    </citation>
    <scope>NUCLEOTIDE SEQUENCE [LARGE SCALE GENOMIC DNA]</scope>
    <source>
        <strain evidence="3">DP</strain>
    </source>
</reference>
<organism evidence="2 3">
    <name type="scientific">Epichloe bromicola</name>
    <dbReference type="NCBI Taxonomy" id="79588"/>
    <lineage>
        <taxon>Eukaryota</taxon>
        <taxon>Fungi</taxon>
        <taxon>Dikarya</taxon>
        <taxon>Ascomycota</taxon>
        <taxon>Pezizomycotina</taxon>
        <taxon>Sordariomycetes</taxon>
        <taxon>Hypocreomycetidae</taxon>
        <taxon>Hypocreales</taxon>
        <taxon>Clavicipitaceae</taxon>
        <taxon>Epichloe</taxon>
    </lineage>
</organism>
<feature type="domain" description="F-box" evidence="1">
    <location>
        <begin position="1"/>
        <end position="46"/>
    </location>
</feature>
<proteinExistence type="predicted"/>
<dbReference type="PROSITE" id="PS50181">
    <property type="entry name" value="FBOX"/>
    <property type="match status" value="1"/>
</dbReference>
<dbReference type="EMBL" id="BAAFGZ010000387">
    <property type="protein sequence ID" value="GAB0138275.1"/>
    <property type="molecule type" value="Genomic_DNA"/>
</dbReference>
<evidence type="ECO:0000313" key="3">
    <source>
        <dbReference type="Proteomes" id="UP001562357"/>
    </source>
</evidence>
<gene>
    <name evidence="2" type="primary">g6512</name>
    <name evidence="2" type="ORF">EsDP_00006512</name>
</gene>